<dbReference type="InterPro" id="IPR051782">
    <property type="entry name" value="ABC_Transporter_VariousFunc"/>
</dbReference>
<evidence type="ECO:0000259" key="4">
    <source>
        <dbReference type="PROSITE" id="PS50893"/>
    </source>
</evidence>
<dbReference type="STRING" id="29341.RSJ17_15815"/>
<dbReference type="RefSeq" id="WP_145953076.1">
    <property type="nucleotide sequence ID" value="NZ_AYSO01000017.1"/>
</dbReference>
<keyword evidence="6" id="KW-1185">Reference proteome</keyword>
<dbReference type="SUPFAM" id="SSF52540">
    <property type="entry name" value="P-loop containing nucleoside triphosphate hydrolases"/>
    <property type="match status" value="1"/>
</dbReference>
<dbReference type="EMBL" id="AYSO01000017">
    <property type="protein sequence ID" value="KIE46108.1"/>
    <property type="molecule type" value="Genomic_DNA"/>
</dbReference>
<dbReference type="OrthoDB" id="9804819at2"/>
<keyword evidence="3" id="KW-0067">ATP-binding</keyword>
<dbReference type="GO" id="GO:0016887">
    <property type="term" value="F:ATP hydrolysis activity"/>
    <property type="evidence" value="ECO:0007669"/>
    <property type="project" value="InterPro"/>
</dbReference>
<keyword evidence="2" id="KW-0547">Nucleotide-binding</keyword>
<dbReference type="Pfam" id="PF00005">
    <property type="entry name" value="ABC_tran"/>
    <property type="match status" value="1"/>
</dbReference>
<proteinExistence type="predicted"/>
<dbReference type="PANTHER" id="PTHR42939">
    <property type="entry name" value="ABC TRANSPORTER ATP-BINDING PROTEIN ALBC-RELATED"/>
    <property type="match status" value="1"/>
</dbReference>
<evidence type="ECO:0000256" key="1">
    <source>
        <dbReference type="ARBA" id="ARBA00022448"/>
    </source>
</evidence>
<dbReference type="Gene3D" id="3.40.50.300">
    <property type="entry name" value="P-loop containing nucleotide triphosphate hydrolases"/>
    <property type="match status" value="1"/>
</dbReference>
<accession>A0A0C1U3P9</accession>
<dbReference type="PROSITE" id="PS50893">
    <property type="entry name" value="ABC_TRANSPORTER_2"/>
    <property type="match status" value="1"/>
</dbReference>
<comment type="caution">
    <text evidence="5">The sequence shown here is derived from an EMBL/GenBank/DDBJ whole genome shotgun (WGS) entry which is preliminary data.</text>
</comment>
<sequence length="233" mass="26322">MGDLLKIDNVTKKYSSTIALNNVTLNIGKGKIVGLLGSNGSGKTTLLKLIAGLSRCNSGNITVMDKEIGIGTKEIVSFMSDKHFFEKWMKISDTINFYKDFYKDFDEGKALKMLEFMNLNADQKVSTLSKGMTEKLHLSLVLSRKAKLYLLDEPIGGVDPVGRDKILDAIINFYDEESTILFSTHLIRDVERIFDEVIFIKEGNIILHDNVEDIRLKEKVSIHDKFKEVYGEC</sequence>
<feature type="domain" description="ABC transporter" evidence="4">
    <location>
        <begin position="5"/>
        <end position="227"/>
    </location>
</feature>
<protein>
    <submittedName>
        <fullName evidence="5">ABC transporter family protein</fullName>
    </submittedName>
</protein>
<dbReference type="SMART" id="SM00382">
    <property type="entry name" value="AAA"/>
    <property type="match status" value="1"/>
</dbReference>
<evidence type="ECO:0000256" key="3">
    <source>
        <dbReference type="ARBA" id="ARBA00022840"/>
    </source>
</evidence>
<dbReference type="InterPro" id="IPR027417">
    <property type="entry name" value="P-loop_NTPase"/>
</dbReference>
<dbReference type="CDD" id="cd03230">
    <property type="entry name" value="ABC_DR_subfamily_A"/>
    <property type="match status" value="1"/>
</dbReference>
<dbReference type="AlphaFoldDB" id="A0A0C1U3P9"/>
<gene>
    <name evidence="5" type="ORF">U732_1941</name>
</gene>
<dbReference type="InterPro" id="IPR003439">
    <property type="entry name" value="ABC_transporter-like_ATP-bd"/>
</dbReference>
<evidence type="ECO:0000313" key="5">
    <source>
        <dbReference type="EMBL" id="KIE46108.1"/>
    </source>
</evidence>
<evidence type="ECO:0000256" key="2">
    <source>
        <dbReference type="ARBA" id="ARBA00022741"/>
    </source>
</evidence>
<name>A0A0C1U3P9_9CLOT</name>
<dbReference type="GO" id="GO:0005524">
    <property type="term" value="F:ATP binding"/>
    <property type="evidence" value="ECO:0007669"/>
    <property type="project" value="UniProtKB-KW"/>
</dbReference>
<keyword evidence="1" id="KW-0813">Transport</keyword>
<dbReference type="Proteomes" id="UP000031366">
    <property type="component" value="Unassembled WGS sequence"/>
</dbReference>
<reference evidence="5 6" key="1">
    <citation type="journal article" date="2015" name="Infect. Genet. Evol.">
        <title>Genomic sequences of six botulinum neurotoxin-producing strains representing three clostridial species illustrate the mobility and diversity of botulinum neurotoxin genes.</title>
        <authorList>
            <person name="Smith T.J."/>
            <person name="Hill K.K."/>
            <person name="Xie G."/>
            <person name="Foley B.T."/>
            <person name="Williamson C.H."/>
            <person name="Foster J.T."/>
            <person name="Johnson S.L."/>
            <person name="Chertkov O."/>
            <person name="Teshima H."/>
            <person name="Gibbons H.S."/>
            <person name="Johnsky L.A."/>
            <person name="Karavis M.A."/>
            <person name="Smith L.A."/>
        </authorList>
    </citation>
    <scope>NUCLEOTIDE SEQUENCE [LARGE SCALE GENOMIC DNA]</scope>
    <source>
        <strain evidence="5 6">CDC 2741</strain>
    </source>
</reference>
<dbReference type="PANTHER" id="PTHR42939:SF1">
    <property type="entry name" value="ABC TRANSPORTER ATP-BINDING PROTEIN ALBC-RELATED"/>
    <property type="match status" value="1"/>
</dbReference>
<organism evidence="5 6">
    <name type="scientific">Clostridium argentinense CDC 2741</name>
    <dbReference type="NCBI Taxonomy" id="1418104"/>
    <lineage>
        <taxon>Bacteria</taxon>
        <taxon>Bacillati</taxon>
        <taxon>Bacillota</taxon>
        <taxon>Clostridia</taxon>
        <taxon>Eubacteriales</taxon>
        <taxon>Clostridiaceae</taxon>
        <taxon>Clostridium</taxon>
    </lineage>
</organism>
<dbReference type="InterPro" id="IPR003593">
    <property type="entry name" value="AAA+_ATPase"/>
</dbReference>
<evidence type="ECO:0000313" key="6">
    <source>
        <dbReference type="Proteomes" id="UP000031366"/>
    </source>
</evidence>